<protein>
    <submittedName>
        <fullName evidence="1">Uncharacterized protein</fullName>
    </submittedName>
</protein>
<organism evidence="1">
    <name type="scientific">viral metagenome</name>
    <dbReference type="NCBI Taxonomy" id="1070528"/>
    <lineage>
        <taxon>unclassified sequences</taxon>
        <taxon>metagenomes</taxon>
        <taxon>organismal metagenomes</taxon>
    </lineage>
</organism>
<dbReference type="AlphaFoldDB" id="A0A6H1ZV67"/>
<sequence length="146" mass="15103">MGIKVKPLAEVARKWADVTPGRTAYYEAAASVAGADWESGAGASSSAYKAAVTSANIEALFKGGIKRAGAAKYNRKVKDVGVARFGPGVTAAAPDFEAGVAPMLDEISKITLTARAPRGSEANYARVREIGTVLHKKRLALRAAGA</sequence>
<accession>A0A6H1ZV67</accession>
<evidence type="ECO:0000313" key="2">
    <source>
        <dbReference type="EMBL" id="QJI01065.1"/>
    </source>
</evidence>
<gene>
    <name evidence="1" type="ORF">TM448A01999_0013</name>
    <name evidence="2" type="ORF">TM448B02268_0011</name>
</gene>
<proteinExistence type="predicted"/>
<reference evidence="1" key="1">
    <citation type="submission" date="2020-03" db="EMBL/GenBank/DDBJ databases">
        <title>The deep terrestrial virosphere.</title>
        <authorList>
            <person name="Holmfeldt K."/>
            <person name="Nilsson E."/>
            <person name="Simone D."/>
            <person name="Lopez-Fernandez M."/>
            <person name="Wu X."/>
            <person name="de Brujin I."/>
            <person name="Lundin D."/>
            <person name="Andersson A."/>
            <person name="Bertilsson S."/>
            <person name="Dopson M."/>
        </authorList>
    </citation>
    <scope>NUCLEOTIDE SEQUENCE</scope>
    <source>
        <strain evidence="1">TM448A01999</strain>
        <strain evidence="2">TM448B02268</strain>
    </source>
</reference>
<dbReference type="EMBL" id="MT144241">
    <property type="protein sequence ID" value="QJA51165.1"/>
    <property type="molecule type" value="Genomic_DNA"/>
</dbReference>
<dbReference type="EMBL" id="MT144895">
    <property type="protein sequence ID" value="QJI01065.1"/>
    <property type="molecule type" value="Genomic_DNA"/>
</dbReference>
<evidence type="ECO:0000313" key="1">
    <source>
        <dbReference type="EMBL" id="QJA51165.1"/>
    </source>
</evidence>
<name>A0A6H1ZV67_9ZZZZ</name>